<keyword evidence="1" id="KW-0732">Signal</keyword>
<comment type="caution">
    <text evidence="4">The sequence shown here is derived from an EMBL/GenBank/DDBJ whole genome shotgun (WGS) entry which is preliminary data.</text>
</comment>
<dbReference type="PANTHER" id="PTHR35936:SF6">
    <property type="entry name" value="AMINO ACID ABC TRANSPORTER SUBSTRATE-BINDING PAAT FAMILY PROTEIN"/>
    <property type="match status" value="1"/>
</dbReference>
<feature type="transmembrane region" description="Helical" evidence="2">
    <location>
        <begin position="20"/>
        <end position="38"/>
    </location>
</feature>
<proteinExistence type="predicted"/>
<keyword evidence="2" id="KW-0812">Transmembrane</keyword>
<organism evidence="4 5">
    <name type="scientific">Inhella gelatinilytica</name>
    <dbReference type="NCBI Taxonomy" id="2795030"/>
    <lineage>
        <taxon>Bacteria</taxon>
        <taxon>Pseudomonadati</taxon>
        <taxon>Pseudomonadota</taxon>
        <taxon>Betaproteobacteria</taxon>
        <taxon>Burkholderiales</taxon>
        <taxon>Sphaerotilaceae</taxon>
        <taxon>Inhella</taxon>
    </lineage>
</organism>
<dbReference type="SUPFAM" id="SSF53850">
    <property type="entry name" value="Periplasmic binding protein-like II"/>
    <property type="match status" value="1"/>
</dbReference>
<evidence type="ECO:0000259" key="3">
    <source>
        <dbReference type="Pfam" id="PF00497"/>
    </source>
</evidence>
<reference evidence="4" key="1">
    <citation type="submission" date="2020-12" db="EMBL/GenBank/DDBJ databases">
        <title>The genome sequence of Inhella sp. 4Y17.</title>
        <authorList>
            <person name="Liu Y."/>
        </authorList>
    </citation>
    <scope>NUCLEOTIDE SEQUENCE</scope>
    <source>
        <strain evidence="4">4Y10</strain>
    </source>
</reference>
<keyword evidence="5" id="KW-1185">Reference proteome</keyword>
<accession>A0A931IV97</accession>
<evidence type="ECO:0000256" key="2">
    <source>
        <dbReference type="SAM" id="Phobius"/>
    </source>
</evidence>
<dbReference type="EMBL" id="JAEDAL010000002">
    <property type="protein sequence ID" value="MBH9552582.1"/>
    <property type="molecule type" value="Genomic_DNA"/>
</dbReference>
<dbReference type="Proteomes" id="UP000620139">
    <property type="component" value="Unassembled WGS sequence"/>
</dbReference>
<name>A0A931IV97_9BURK</name>
<dbReference type="AlphaFoldDB" id="A0A931IV97"/>
<dbReference type="PANTHER" id="PTHR35936">
    <property type="entry name" value="MEMBRANE-BOUND LYTIC MUREIN TRANSGLYCOSYLASE F"/>
    <property type="match status" value="1"/>
</dbReference>
<evidence type="ECO:0000313" key="5">
    <source>
        <dbReference type="Proteomes" id="UP000620139"/>
    </source>
</evidence>
<sequence>MTSAAHYLTMEWTYRRTGRGLWLAAAQVLTVLAALAPLSESVAREPNIVVFVAASNHTAPLSRFEEGALVGGLVKDLGDALARRMGLQARYLVLPSKRAPAALRNGEGDLLCYTRPEWIGSDFQFTRPLIPNADVVAARASAAPLSSLLALRQRSVGTVLGYRYAEVEAALGSDFKRDDAPTMEANLNKLAMGRMDYAVTDRLVLREAIRQGQPLREEWVLTRYAAPCALSPRSPLRLATLQTALQALVDSGEWARILAVYGLTP</sequence>
<dbReference type="RefSeq" id="WP_198100180.1">
    <property type="nucleotide sequence ID" value="NZ_JAEDAL010000002.1"/>
</dbReference>
<dbReference type="Gene3D" id="3.40.190.10">
    <property type="entry name" value="Periplasmic binding protein-like II"/>
    <property type="match status" value="2"/>
</dbReference>
<dbReference type="InterPro" id="IPR001638">
    <property type="entry name" value="Solute-binding_3/MltF_N"/>
</dbReference>
<keyword evidence="2" id="KW-0472">Membrane</keyword>
<evidence type="ECO:0000313" key="4">
    <source>
        <dbReference type="EMBL" id="MBH9552582.1"/>
    </source>
</evidence>
<keyword evidence="2" id="KW-1133">Transmembrane helix</keyword>
<protein>
    <submittedName>
        <fullName evidence="4">Transporter substrate-binding domain-containing protein</fullName>
    </submittedName>
</protein>
<gene>
    <name evidence="4" type="ORF">I7X43_06915</name>
</gene>
<feature type="domain" description="Solute-binding protein family 3/N-terminal" evidence="3">
    <location>
        <begin position="52"/>
        <end position="261"/>
    </location>
</feature>
<evidence type="ECO:0000256" key="1">
    <source>
        <dbReference type="ARBA" id="ARBA00022729"/>
    </source>
</evidence>
<dbReference type="Pfam" id="PF00497">
    <property type="entry name" value="SBP_bac_3"/>
    <property type="match status" value="1"/>
</dbReference>